<evidence type="ECO:0000256" key="2">
    <source>
        <dbReference type="ARBA" id="ARBA00005967"/>
    </source>
</evidence>
<feature type="binding site" evidence="16">
    <location>
        <position position="19"/>
    </location>
    <ligand>
        <name>substrate</name>
    </ligand>
</feature>
<dbReference type="Proteomes" id="UP001155241">
    <property type="component" value="Unassembled WGS sequence"/>
</dbReference>
<dbReference type="PANTHER" id="PTHR34299:SF1">
    <property type="entry name" value="DIACYLGLYCEROL KINASE"/>
    <property type="match status" value="1"/>
</dbReference>
<dbReference type="InterPro" id="IPR036945">
    <property type="entry name" value="DAGK_sf"/>
</dbReference>
<dbReference type="GO" id="GO:0008654">
    <property type="term" value="P:phospholipid biosynthetic process"/>
    <property type="evidence" value="ECO:0007669"/>
    <property type="project" value="UniProtKB-KW"/>
</dbReference>
<dbReference type="GO" id="GO:0046872">
    <property type="term" value="F:metal ion binding"/>
    <property type="evidence" value="ECO:0007669"/>
    <property type="project" value="UniProtKB-KW"/>
</dbReference>
<evidence type="ECO:0000256" key="1">
    <source>
        <dbReference type="ARBA" id="ARBA00004651"/>
    </source>
</evidence>
<dbReference type="CDD" id="cd14265">
    <property type="entry name" value="UDPK_IM_like"/>
    <property type="match status" value="1"/>
</dbReference>
<evidence type="ECO:0000256" key="17">
    <source>
        <dbReference type="PIRSR" id="PIRSR600829-3"/>
    </source>
</evidence>
<evidence type="ECO:0000313" key="20">
    <source>
        <dbReference type="EMBL" id="MCO6045816.1"/>
    </source>
</evidence>
<evidence type="ECO:0000256" key="13">
    <source>
        <dbReference type="ARBA" id="ARBA00023209"/>
    </source>
</evidence>
<dbReference type="InterPro" id="IPR000829">
    <property type="entry name" value="DAGK"/>
</dbReference>
<evidence type="ECO:0000256" key="12">
    <source>
        <dbReference type="ARBA" id="ARBA00023136"/>
    </source>
</evidence>
<evidence type="ECO:0000256" key="9">
    <source>
        <dbReference type="ARBA" id="ARBA00022840"/>
    </source>
</evidence>
<keyword evidence="10 19" id="KW-1133">Transmembrane helix</keyword>
<gene>
    <name evidence="20" type="ORF">NG895_18105</name>
</gene>
<comment type="subcellular location">
    <subcellularLocation>
        <location evidence="1">Cell membrane</location>
        <topology evidence="1">Multi-pass membrane protein</topology>
    </subcellularLocation>
</comment>
<comment type="similarity">
    <text evidence="2">Belongs to the bacterial diacylglycerol kinase family.</text>
</comment>
<evidence type="ECO:0000256" key="4">
    <source>
        <dbReference type="ARBA" id="ARBA00022516"/>
    </source>
</evidence>
<feature type="binding site" evidence="18">
    <location>
        <position position="86"/>
    </location>
    <ligand>
        <name>a divalent metal cation</name>
        <dbReference type="ChEBI" id="CHEBI:60240"/>
    </ligand>
</feature>
<keyword evidence="14" id="KW-1208">Phospholipid metabolism</keyword>
<keyword evidence="7 17" id="KW-0547">Nucleotide-binding</keyword>
<evidence type="ECO:0000256" key="3">
    <source>
        <dbReference type="ARBA" id="ARBA00022475"/>
    </source>
</evidence>
<feature type="binding site" evidence="16">
    <location>
        <begin position="57"/>
        <end position="60"/>
    </location>
    <ligand>
        <name>substrate</name>
    </ligand>
</feature>
<evidence type="ECO:0000256" key="15">
    <source>
        <dbReference type="PIRSR" id="PIRSR600829-1"/>
    </source>
</evidence>
<comment type="caution">
    <text evidence="20">The sequence shown here is derived from an EMBL/GenBank/DDBJ whole genome shotgun (WGS) entry which is preliminary data.</text>
</comment>
<evidence type="ECO:0000256" key="11">
    <source>
        <dbReference type="ARBA" id="ARBA00023098"/>
    </source>
</evidence>
<feature type="binding site" evidence="17">
    <location>
        <position position="86"/>
    </location>
    <ligand>
        <name>ATP</name>
        <dbReference type="ChEBI" id="CHEBI:30616"/>
    </ligand>
</feature>
<feature type="transmembrane region" description="Helical" evidence="19">
    <location>
        <begin position="106"/>
        <end position="131"/>
    </location>
</feature>
<keyword evidence="18" id="KW-0460">Magnesium</keyword>
<dbReference type="AlphaFoldDB" id="A0A9X2FHA6"/>
<keyword evidence="12 19" id="KW-0472">Membrane</keyword>
<dbReference type="InterPro" id="IPR033717">
    <property type="entry name" value="UDPK"/>
</dbReference>
<feature type="binding site" evidence="16">
    <location>
        <position position="79"/>
    </location>
    <ligand>
        <name>substrate</name>
    </ligand>
</feature>
<evidence type="ECO:0000256" key="16">
    <source>
        <dbReference type="PIRSR" id="PIRSR600829-2"/>
    </source>
</evidence>
<keyword evidence="3" id="KW-1003">Cell membrane</keyword>
<dbReference type="GO" id="GO:0005886">
    <property type="term" value="C:plasma membrane"/>
    <property type="evidence" value="ECO:0007669"/>
    <property type="project" value="UniProtKB-SubCell"/>
</dbReference>
<proteinExistence type="inferred from homology"/>
<evidence type="ECO:0000256" key="8">
    <source>
        <dbReference type="ARBA" id="ARBA00022777"/>
    </source>
</evidence>
<evidence type="ECO:0000256" key="19">
    <source>
        <dbReference type="SAM" id="Phobius"/>
    </source>
</evidence>
<evidence type="ECO:0000256" key="14">
    <source>
        <dbReference type="ARBA" id="ARBA00023264"/>
    </source>
</evidence>
<dbReference type="GO" id="GO:0016301">
    <property type="term" value="F:kinase activity"/>
    <property type="evidence" value="ECO:0007669"/>
    <property type="project" value="UniProtKB-KW"/>
</dbReference>
<keyword evidence="5" id="KW-0808">Transferase</keyword>
<comment type="cofactor">
    <cofactor evidence="18">
        <name>Mg(2+)</name>
        <dbReference type="ChEBI" id="CHEBI:18420"/>
    </cofactor>
    <text evidence="18">Mn(2+), Zn(2+), Cd(2+) and Co(2+) support activity to lesser extents.</text>
</comment>
<evidence type="ECO:0000256" key="10">
    <source>
        <dbReference type="ARBA" id="ARBA00022989"/>
    </source>
</evidence>
<keyword evidence="18" id="KW-0479">Metal-binding</keyword>
<dbReference type="RefSeq" id="WP_252853926.1">
    <property type="nucleotide sequence ID" value="NZ_JAMXLR010000061.1"/>
</dbReference>
<protein>
    <submittedName>
        <fullName evidence="20">Diacylglycerol kinase family protein</fullName>
    </submittedName>
</protein>
<name>A0A9X2FHA6_9BACT</name>
<feature type="binding site" evidence="17">
    <location>
        <begin position="95"/>
        <end position="97"/>
    </location>
    <ligand>
        <name>ATP</name>
        <dbReference type="ChEBI" id="CHEBI:30616"/>
    </ligand>
</feature>
<keyword evidence="11" id="KW-0443">Lipid metabolism</keyword>
<feature type="transmembrane region" description="Helical" evidence="19">
    <location>
        <begin position="65"/>
        <end position="85"/>
    </location>
</feature>
<evidence type="ECO:0000256" key="18">
    <source>
        <dbReference type="PIRSR" id="PIRSR600829-4"/>
    </source>
</evidence>
<feature type="binding site" evidence="17">
    <location>
        <position position="19"/>
    </location>
    <ligand>
        <name>ATP</name>
        <dbReference type="ChEBI" id="CHEBI:30616"/>
    </ligand>
</feature>
<reference evidence="20" key="1">
    <citation type="submission" date="2022-06" db="EMBL/GenBank/DDBJ databases">
        <title>Aeoliella straminimaris, a novel planctomycete from sediments.</title>
        <authorList>
            <person name="Vitorino I.R."/>
            <person name="Lage O.M."/>
        </authorList>
    </citation>
    <scope>NUCLEOTIDE SEQUENCE</scope>
    <source>
        <strain evidence="20">ICT_H6.2</strain>
    </source>
</reference>
<evidence type="ECO:0000256" key="7">
    <source>
        <dbReference type="ARBA" id="ARBA00022741"/>
    </source>
</evidence>
<sequence>MVLVHHDTPVPPPASPMRRWLWKFACALRGVLVGMQGQNSFYVHVPAAIVVCIVAAWLEVSLAEWLVLVLCITVVMTAELLNSALEHLARAVTREVHPEVRNALDIASGAVLVASLGACVVGVMVLVNHWAPVVGS</sequence>
<feature type="transmembrane region" description="Helical" evidence="19">
    <location>
        <begin position="42"/>
        <end position="59"/>
    </location>
</feature>
<dbReference type="EMBL" id="JAMXLR010000061">
    <property type="protein sequence ID" value="MCO6045816.1"/>
    <property type="molecule type" value="Genomic_DNA"/>
</dbReference>
<evidence type="ECO:0000313" key="21">
    <source>
        <dbReference type="Proteomes" id="UP001155241"/>
    </source>
</evidence>
<organism evidence="20 21">
    <name type="scientific">Aeoliella straminimaris</name>
    <dbReference type="NCBI Taxonomy" id="2954799"/>
    <lineage>
        <taxon>Bacteria</taxon>
        <taxon>Pseudomonadati</taxon>
        <taxon>Planctomycetota</taxon>
        <taxon>Planctomycetia</taxon>
        <taxon>Pirellulales</taxon>
        <taxon>Lacipirellulaceae</taxon>
        <taxon>Aeoliella</taxon>
    </lineage>
</organism>
<dbReference type="Pfam" id="PF01219">
    <property type="entry name" value="DAGK_prokar"/>
    <property type="match status" value="1"/>
</dbReference>
<keyword evidence="4" id="KW-0444">Lipid biosynthesis</keyword>
<keyword evidence="6 19" id="KW-0812">Transmembrane</keyword>
<keyword evidence="21" id="KW-1185">Reference proteome</keyword>
<evidence type="ECO:0000256" key="5">
    <source>
        <dbReference type="ARBA" id="ARBA00022679"/>
    </source>
</evidence>
<dbReference type="Gene3D" id="1.10.287.3610">
    <property type="match status" value="1"/>
</dbReference>
<dbReference type="GO" id="GO:0005524">
    <property type="term" value="F:ATP binding"/>
    <property type="evidence" value="ECO:0007669"/>
    <property type="project" value="UniProtKB-KW"/>
</dbReference>
<keyword evidence="9 17" id="KW-0067">ATP-binding</keyword>
<dbReference type="PANTHER" id="PTHR34299">
    <property type="entry name" value="DIACYLGLYCEROL KINASE"/>
    <property type="match status" value="1"/>
</dbReference>
<feature type="binding site" evidence="16">
    <location>
        <position position="108"/>
    </location>
    <ligand>
        <name>substrate</name>
    </ligand>
</feature>
<accession>A0A9X2FHA6</accession>
<keyword evidence="8 20" id="KW-0418">Kinase</keyword>
<keyword evidence="13" id="KW-0594">Phospholipid biosynthesis</keyword>
<evidence type="ECO:0000256" key="6">
    <source>
        <dbReference type="ARBA" id="ARBA00022692"/>
    </source>
</evidence>
<feature type="active site" description="Proton acceptor" evidence="15">
    <location>
        <position position="79"/>
    </location>
</feature>